<comment type="caution">
    <text evidence="2">The sequence shown here is derived from an EMBL/GenBank/DDBJ whole genome shotgun (WGS) entry which is preliminary data.</text>
</comment>
<proteinExistence type="predicted"/>
<feature type="region of interest" description="Disordered" evidence="1">
    <location>
        <begin position="1"/>
        <end position="42"/>
    </location>
</feature>
<dbReference type="AlphaFoldDB" id="A0A8X6PHA4"/>
<accession>A0A8X6PHA4</accession>
<organism evidence="2 3">
    <name type="scientific">Nephila pilipes</name>
    <name type="common">Giant wood spider</name>
    <name type="synonym">Nephila maculata</name>
    <dbReference type="NCBI Taxonomy" id="299642"/>
    <lineage>
        <taxon>Eukaryota</taxon>
        <taxon>Metazoa</taxon>
        <taxon>Ecdysozoa</taxon>
        <taxon>Arthropoda</taxon>
        <taxon>Chelicerata</taxon>
        <taxon>Arachnida</taxon>
        <taxon>Araneae</taxon>
        <taxon>Araneomorphae</taxon>
        <taxon>Entelegynae</taxon>
        <taxon>Araneoidea</taxon>
        <taxon>Nephilidae</taxon>
        <taxon>Nephila</taxon>
    </lineage>
</organism>
<sequence>MRVSRRTPVDYSKGERGGDLPSATGCEHRKRSLDGVTDEGRSGLRQTSWKIAFEGWEKHNLGKLSRLGNSRSIGCRLFLKRT</sequence>
<reference evidence="2" key="1">
    <citation type="submission" date="2020-08" db="EMBL/GenBank/DDBJ databases">
        <title>Multicomponent nature underlies the extraordinary mechanical properties of spider dragline silk.</title>
        <authorList>
            <person name="Kono N."/>
            <person name="Nakamura H."/>
            <person name="Mori M."/>
            <person name="Yoshida Y."/>
            <person name="Ohtoshi R."/>
            <person name="Malay A.D."/>
            <person name="Moran D.A.P."/>
            <person name="Tomita M."/>
            <person name="Numata K."/>
            <person name="Arakawa K."/>
        </authorList>
    </citation>
    <scope>NUCLEOTIDE SEQUENCE</scope>
</reference>
<dbReference type="Proteomes" id="UP000887013">
    <property type="component" value="Unassembled WGS sequence"/>
</dbReference>
<evidence type="ECO:0000313" key="2">
    <source>
        <dbReference type="EMBL" id="GFT68414.1"/>
    </source>
</evidence>
<gene>
    <name evidence="2" type="ORF">NPIL_314351</name>
</gene>
<evidence type="ECO:0000313" key="3">
    <source>
        <dbReference type="Proteomes" id="UP000887013"/>
    </source>
</evidence>
<keyword evidence="3" id="KW-1185">Reference proteome</keyword>
<evidence type="ECO:0000256" key="1">
    <source>
        <dbReference type="SAM" id="MobiDB-lite"/>
    </source>
</evidence>
<dbReference type="EMBL" id="BMAW01020490">
    <property type="protein sequence ID" value="GFT68414.1"/>
    <property type="molecule type" value="Genomic_DNA"/>
</dbReference>
<protein>
    <submittedName>
        <fullName evidence="2">Uncharacterized protein</fullName>
    </submittedName>
</protein>
<name>A0A8X6PHA4_NEPPI</name>